<dbReference type="Proteomes" id="UP000828941">
    <property type="component" value="Chromosome 12"/>
</dbReference>
<evidence type="ECO:0000313" key="1">
    <source>
        <dbReference type="EMBL" id="KAI4308388.1"/>
    </source>
</evidence>
<comment type="caution">
    <text evidence="1">The sequence shown here is derived from an EMBL/GenBank/DDBJ whole genome shotgun (WGS) entry which is preliminary data.</text>
</comment>
<reference evidence="1 2" key="1">
    <citation type="journal article" date="2022" name="DNA Res.">
        <title>Chromosomal-level genome assembly of the orchid tree Bauhinia variegata (Leguminosae; Cercidoideae) supports the allotetraploid origin hypothesis of Bauhinia.</title>
        <authorList>
            <person name="Zhong Y."/>
            <person name="Chen Y."/>
            <person name="Zheng D."/>
            <person name="Pang J."/>
            <person name="Liu Y."/>
            <person name="Luo S."/>
            <person name="Meng S."/>
            <person name="Qian L."/>
            <person name="Wei D."/>
            <person name="Dai S."/>
            <person name="Zhou R."/>
        </authorList>
    </citation>
    <scope>NUCLEOTIDE SEQUENCE [LARGE SCALE GENOMIC DNA]</scope>
    <source>
        <strain evidence="1">BV-YZ2020</strain>
    </source>
</reference>
<evidence type="ECO:0000313" key="2">
    <source>
        <dbReference type="Proteomes" id="UP000828941"/>
    </source>
</evidence>
<proteinExistence type="predicted"/>
<sequence>MGRKIVTQKSPNDIGRRSRLWSIEDIDHVLRDKMGTRFNQSIVLEPSPELYEVYSDPEAFLNMCNLKLLMISDVHLLSGLVCLPNSLKVLAWDGYPLEALPLGKRVELVDLKMHHSKIIQPWNETQFFRKLKSIDLCHSKDLTQTPIVSGTPHLEQLILEDCTSLVEVHQSVGQHKKLTILNMKNCINLKIFPSKLEMGSLKDLILCGCSKVVKLPEFGENMKSLVMLNLKDCENLLCLPSTIRNLKSLEILNISGCSKFSRLANNVDEDQPLEELVLSGTAVRDVNSFNPIPMDMIFTTISHLPLLKELDLSFCYLSDGSISFDLSCLSSLGRLSLSGNNFSLLPDNFVANHSKLRFLDLNYCKSLLKLPIVPQHLRQLNAQACSSLEPAFDPLKLWNFLASDDNEFDFLQIKSLAQVHVVVTGSEIPPWFESQNYVSLNNEDSIISIRVDIPLHCIISEWWRIDLCLGLQFVSYNPLERPPCFVYWSVSSTEPGFPSRGDYACIHIDLFHPPILFILSLGGLQEQLQGDSNQLEVRISTRALLSIGRLTIRECGSHVYCKDDVEPWHSAKHSQLQISEDHIWDNEKENIESIEKIPSTSGNSSSRNAMRICQPIHPTTDNQNLQKFPIKSEDVINPSSSMPNSSMSESSDPRPVRFHNKTCLCEQRAALKEVDDRFDIDSKI</sequence>
<keyword evidence="2" id="KW-1185">Reference proteome</keyword>
<dbReference type="EMBL" id="CM039437">
    <property type="protein sequence ID" value="KAI4308388.1"/>
    <property type="molecule type" value="Genomic_DNA"/>
</dbReference>
<accession>A0ACB9LFJ6</accession>
<protein>
    <submittedName>
        <fullName evidence="1">Uncharacterized protein</fullName>
    </submittedName>
</protein>
<name>A0ACB9LFJ6_BAUVA</name>
<organism evidence="1 2">
    <name type="scientific">Bauhinia variegata</name>
    <name type="common">Purple orchid tree</name>
    <name type="synonym">Phanera variegata</name>
    <dbReference type="NCBI Taxonomy" id="167791"/>
    <lineage>
        <taxon>Eukaryota</taxon>
        <taxon>Viridiplantae</taxon>
        <taxon>Streptophyta</taxon>
        <taxon>Embryophyta</taxon>
        <taxon>Tracheophyta</taxon>
        <taxon>Spermatophyta</taxon>
        <taxon>Magnoliopsida</taxon>
        <taxon>eudicotyledons</taxon>
        <taxon>Gunneridae</taxon>
        <taxon>Pentapetalae</taxon>
        <taxon>rosids</taxon>
        <taxon>fabids</taxon>
        <taxon>Fabales</taxon>
        <taxon>Fabaceae</taxon>
        <taxon>Cercidoideae</taxon>
        <taxon>Cercideae</taxon>
        <taxon>Bauhiniinae</taxon>
        <taxon>Bauhinia</taxon>
    </lineage>
</organism>
<gene>
    <name evidence="1" type="ORF">L6164_031469</name>
</gene>